<gene>
    <name evidence="4" type="ORF">GQX73_g10952</name>
</gene>
<dbReference type="Proteomes" id="UP000481858">
    <property type="component" value="Unassembled WGS sequence"/>
</dbReference>
<dbReference type="Gene3D" id="1.10.3520.10">
    <property type="entry name" value="Glycolipid transfer protein"/>
    <property type="match status" value="1"/>
</dbReference>
<dbReference type="Pfam" id="PF08718">
    <property type="entry name" value="GLTP"/>
    <property type="match status" value="1"/>
</dbReference>
<evidence type="ECO:0000256" key="1">
    <source>
        <dbReference type="ARBA" id="ARBA00022448"/>
    </source>
</evidence>
<feature type="domain" description="DUF7907" evidence="3">
    <location>
        <begin position="247"/>
        <end position="418"/>
    </location>
</feature>
<dbReference type="OrthoDB" id="3518533at2759"/>
<dbReference type="GO" id="GO:1902388">
    <property type="term" value="F:ceramide 1-phosphate transfer activity"/>
    <property type="evidence" value="ECO:0007669"/>
    <property type="project" value="TreeGrafter"/>
</dbReference>
<proteinExistence type="predicted"/>
<evidence type="ECO:0000313" key="5">
    <source>
        <dbReference type="Proteomes" id="UP000481858"/>
    </source>
</evidence>
<keyword evidence="5" id="KW-1185">Reference proteome</keyword>
<dbReference type="GO" id="GO:0005829">
    <property type="term" value="C:cytosol"/>
    <property type="evidence" value="ECO:0007669"/>
    <property type="project" value="TreeGrafter"/>
</dbReference>
<dbReference type="PANTHER" id="PTHR10219">
    <property type="entry name" value="GLYCOLIPID TRANSFER PROTEIN-RELATED"/>
    <property type="match status" value="1"/>
</dbReference>
<dbReference type="GO" id="GO:0016020">
    <property type="term" value="C:membrane"/>
    <property type="evidence" value="ECO:0007669"/>
    <property type="project" value="TreeGrafter"/>
</dbReference>
<dbReference type="SUPFAM" id="SSF110004">
    <property type="entry name" value="Glycolipid transfer protein, GLTP"/>
    <property type="match status" value="1"/>
</dbReference>
<keyword evidence="1" id="KW-0813">Transport</keyword>
<accession>A0A7C8IFX3</accession>
<dbReference type="FunFam" id="1.10.3520.10:FF:000001">
    <property type="entry name" value="Pleckstrin domain-containing family A member 8"/>
    <property type="match status" value="1"/>
</dbReference>
<dbReference type="InterPro" id="IPR014830">
    <property type="entry name" value="Glycolipid_transfer_prot_dom"/>
</dbReference>
<dbReference type="AlphaFoldDB" id="A0A7C8IFX3"/>
<dbReference type="Pfam" id="PF25484">
    <property type="entry name" value="DUF7907"/>
    <property type="match status" value="1"/>
</dbReference>
<feature type="domain" description="Glycolipid transfer protein" evidence="2">
    <location>
        <begin position="33"/>
        <end position="171"/>
    </location>
</feature>
<evidence type="ECO:0000259" key="3">
    <source>
        <dbReference type="Pfam" id="PF25484"/>
    </source>
</evidence>
<dbReference type="InterPro" id="IPR018247">
    <property type="entry name" value="EF_Hand_1_Ca_BS"/>
</dbReference>
<dbReference type="InParanoid" id="A0A7C8IFX3"/>
<name>A0A7C8IFX3_9PEZI</name>
<dbReference type="EMBL" id="WUBL01000339">
    <property type="protein sequence ID" value="KAF2962621.1"/>
    <property type="molecule type" value="Genomic_DNA"/>
</dbReference>
<reference evidence="4 5" key="1">
    <citation type="submission" date="2019-12" db="EMBL/GenBank/DDBJ databases">
        <title>Draft genome sequence of the ascomycete Xylaria multiplex DSM 110363.</title>
        <authorList>
            <person name="Buettner E."/>
            <person name="Kellner H."/>
        </authorList>
    </citation>
    <scope>NUCLEOTIDE SEQUENCE [LARGE SCALE GENOMIC DNA]</scope>
    <source>
        <strain evidence="4 5">DSM 110363</strain>
    </source>
</reference>
<protein>
    <submittedName>
        <fullName evidence="4">Uncharacterized protein</fullName>
    </submittedName>
</protein>
<evidence type="ECO:0000313" key="4">
    <source>
        <dbReference type="EMBL" id="KAF2962621.1"/>
    </source>
</evidence>
<sequence>MSTPTVPEGATLLSTFKRSFVDVPVDANNDNAISTTEFLDAAESLTTMFDALGSIAFSPVKSDMLGNVKKIRDRQLVAPADSETLQALVLNELKAKSHKATEGLVWLVRGLDFTCIALSQNLAKAGEELADSFRGAYGATLKPHHGILVKPVFSAAMSACPYRKDFYPKLGADQNAVTEELRTYLAALEKIVAILKGFQDRKEAKCFPAMAIITTLIAIGAVSLASATPLEGRQIIPHYPPNSLATGIRLVANVTDPATDLTPSVDGWELQGIHTGAGLNDAVLTSGSGRIFYHNGTAAEIRFAQGSIVSDGGSPPFPYGIYVQAEDEFDSTYPAEHDVDINVGSGTIGVSLLAFPEPYFYLTAPAQGTFVACPRTVPYYNAEYNVVRFAYDTFNPDTAMFERNIPEGCTAITLIPECDSLAELPEGSLSSHEFAANSKCYEDVSAINWPEYGP</sequence>
<evidence type="ECO:0000259" key="2">
    <source>
        <dbReference type="Pfam" id="PF08718"/>
    </source>
</evidence>
<dbReference type="GO" id="GO:1902387">
    <property type="term" value="F:ceramide 1-phosphate binding"/>
    <property type="evidence" value="ECO:0007669"/>
    <property type="project" value="TreeGrafter"/>
</dbReference>
<organism evidence="4 5">
    <name type="scientific">Xylaria multiplex</name>
    <dbReference type="NCBI Taxonomy" id="323545"/>
    <lineage>
        <taxon>Eukaryota</taxon>
        <taxon>Fungi</taxon>
        <taxon>Dikarya</taxon>
        <taxon>Ascomycota</taxon>
        <taxon>Pezizomycotina</taxon>
        <taxon>Sordariomycetes</taxon>
        <taxon>Xylariomycetidae</taxon>
        <taxon>Xylariales</taxon>
        <taxon>Xylariaceae</taxon>
        <taxon>Xylaria</taxon>
    </lineage>
</organism>
<dbReference type="InterPro" id="IPR057229">
    <property type="entry name" value="DUF7907"/>
</dbReference>
<dbReference type="InterPro" id="IPR036497">
    <property type="entry name" value="GLTP_sf"/>
</dbReference>
<comment type="caution">
    <text evidence="4">The sequence shown here is derived from an EMBL/GenBank/DDBJ whole genome shotgun (WGS) entry which is preliminary data.</text>
</comment>
<dbReference type="PANTHER" id="PTHR10219:SF25">
    <property type="entry name" value="PLECKSTRIN HOMOLOGY DOMAIN-CONTAINING FAMILY A MEMBER 8"/>
    <property type="match status" value="1"/>
</dbReference>
<dbReference type="PROSITE" id="PS00018">
    <property type="entry name" value="EF_HAND_1"/>
    <property type="match status" value="1"/>
</dbReference>